<protein>
    <submittedName>
        <fullName evidence="1">YigZ family protein</fullName>
    </submittedName>
</protein>
<dbReference type="Proteomes" id="UP000188605">
    <property type="component" value="Unassembled WGS sequence"/>
</dbReference>
<reference evidence="1" key="1">
    <citation type="submission" date="2016-08" db="EMBL/GenBank/DDBJ databases">
        <authorList>
            <person name="Ngugi D.K."/>
            <person name="Miyake S."/>
            <person name="Stingl U."/>
        </authorList>
    </citation>
    <scope>NUCLEOTIDE SEQUENCE</scope>
    <source>
        <strain evidence="1">SCG-B11WGA-EpuloA1</strain>
    </source>
</reference>
<sequence>MQTINSISYVEIVEKKSTFIGQAFPINSKEEADEHISSIKKKYKDATHNCYAYKVSNIEKCSDDGEPSGTAGKPILDVLKNVDNVLIIVTRYFGGTLLGTGGLVRAYGSCAKLALNEAGIVAKKEAQIFQLVCEYNFLGKAEHLLKPKYTVQEINYLDKVYIQVVVLSDQVHEFKQLIQENMYGNVELNYLKNIVVFM</sequence>
<accession>A0ACC8X7Y2</accession>
<proteinExistence type="predicted"/>
<organism evidence="1 2">
    <name type="scientific">Candidatus Epulonipiscium fishelsonii</name>
    <dbReference type="NCBI Taxonomy" id="77094"/>
    <lineage>
        <taxon>Bacteria</taxon>
        <taxon>Bacillati</taxon>
        <taxon>Bacillota</taxon>
        <taxon>Clostridia</taxon>
        <taxon>Lachnospirales</taxon>
        <taxon>Lachnospiraceae</taxon>
        <taxon>Candidatus Epulonipiscium</taxon>
    </lineage>
</organism>
<comment type="caution">
    <text evidence="1">The sequence shown here is derived from an EMBL/GenBank/DDBJ whole genome shotgun (WGS) entry which is preliminary data.</text>
</comment>
<dbReference type="EMBL" id="LJDB01000102">
    <property type="protein sequence ID" value="ONI37901.1"/>
    <property type="molecule type" value="Genomic_DNA"/>
</dbReference>
<gene>
    <name evidence="1" type="ORF">AN396_12145</name>
</gene>
<name>A0ACC8X7Y2_9FIRM</name>
<evidence type="ECO:0000313" key="2">
    <source>
        <dbReference type="Proteomes" id="UP000188605"/>
    </source>
</evidence>
<keyword evidence="2" id="KW-1185">Reference proteome</keyword>
<evidence type="ECO:0000313" key="1">
    <source>
        <dbReference type="EMBL" id="ONI37901.1"/>
    </source>
</evidence>